<dbReference type="InterPro" id="IPR050902">
    <property type="entry name" value="ABC_Transporter_SBP"/>
</dbReference>
<feature type="chain" id="PRO_5012653934" evidence="3">
    <location>
        <begin position="23"/>
        <end position="346"/>
    </location>
</feature>
<name>A0A2A9HG91_TEPT2</name>
<dbReference type="AlphaFoldDB" id="A0A2A9HG91"/>
<dbReference type="Pfam" id="PF01497">
    <property type="entry name" value="Peripla_BP_2"/>
    <property type="match status" value="1"/>
</dbReference>
<evidence type="ECO:0000259" key="4">
    <source>
        <dbReference type="PROSITE" id="PS50983"/>
    </source>
</evidence>
<dbReference type="EMBL" id="PDJQ01000001">
    <property type="protein sequence ID" value="PFG74353.1"/>
    <property type="molecule type" value="Genomic_DNA"/>
</dbReference>
<dbReference type="SUPFAM" id="SSF53807">
    <property type="entry name" value="Helical backbone' metal receptor"/>
    <property type="match status" value="1"/>
</dbReference>
<evidence type="ECO:0000256" key="3">
    <source>
        <dbReference type="SAM" id="SignalP"/>
    </source>
</evidence>
<feature type="signal peptide" evidence="3">
    <location>
        <begin position="1"/>
        <end position="22"/>
    </location>
</feature>
<evidence type="ECO:0000313" key="5">
    <source>
        <dbReference type="EMBL" id="PFG74353.1"/>
    </source>
</evidence>
<keyword evidence="6" id="KW-1185">Reference proteome</keyword>
<reference evidence="5 6" key="1">
    <citation type="submission" date="2017-09" db="EMBL/GenBank/DDBJ databases">
        <title>Sequencing the genomes of two abundant thermophiles in Great Basin hot springs: Thermocrinis jamiesonii and novel Chloroflexi Thermoflexus hugenholtzii.</title>
        <authorList>
            <person name="Hedlund B."/>
        </authorList>
    </citation>
    <scope>NUCLEOTIDE SEQUENCE [LARGE SCALE GENOMIC DNA]</scope>
    <source>
        <strain evidence="5 6">G233</strain>
    </source>
</reference>
<dbReference type="PROSITE" id="PS51257">
    <property type="entry name" value="PROKAR_LIPOPROTEIN"/>
    <property type="match status" value="1"/>
</dbReference>
<dbReference type="Proteomes" id="UP000223071">
    <property type="component" value="Unassembled WGS sequence"/>
</dbReference>
<dbReference type="RefSeq" id="WP_098503746.1">
    <property type="nucleotide sequence ID" value="NZ_PDJQ01000001.1"/>
</dbReference>
<dbReference type="PANTHER" id="PTHR30535">
    <property type="entry name" value="VITAMIN B12-BINDING PROTEIN"/>
    <property type="match status" value="1"/>
</dbReference>
<proteinExistence type="inferred from homology"/>
<dbReference type="InterPro" id="IPR002491">
    <property type="entry name" value="ABC_transptr_periplasmic_BD"/>
</dbReference>
<feature type="region of interest" description="Disordered" evidence="2">
    <location>
        <begin position="28"/>
        <end position="61"/>
    </location>
</feature>
<protein>
    <submittedName>
        <fullName evidence="5">Iron complex transport system substrate-binding protein</fullName>
    </submittedName>
</protein>
<evidence type="ECO:0000256" key="1">
    <source>
        <dbReference type="ARBA" id="ARBA00008814"/>
    </source>
</evidence>
<feature type="compositionally biased region" description="Low complexity" evidence="2">
    <location>
        <begin position="40"/>
        <end position="61"/>
    </location>
</feature>
<evidence type="ECO:0000313" key="6">
    <source>
        <dbReference type="Proteomes" id="UP000223071"/>
    </source>
</evidence>
<organism evidence="5 6">
    <name type="scientific">Tepidiforma thermophila (strain KCTC 52669 / CGMCC 1.13589 / G233)</name>
    <dbReference type="NCBI Taxonomy" id="2761530"/>
    <lineage>
        <taxon>Bacteria</taxon>
        <taxon>Bacillati</taxon>
        <taxon>Chloroflexota</taxon>
        <taxon>Tepidiformia</taxon>
        <taxon>Tepidiformales</taxon>
        <taxon>Tepidiformaceae</taxon>
        <taxon>Tepidiforma</taxon>
    </lineage>
</organism>
<dbReference type="PROSITE" id="PS50983">
    <property type="entry name" value="FE_B12_PBP"/>
    <property type="match status" value="1"/>
</dbReference>
<comment type="similarity">
    <text evidence="1">Belongs to the bacterial solute-binding protein 8 family.</text>
</comment>
<sequence>MTRFRRFILMPGLIAAAMLLVAACGGDDDDTGSAESGSRPNPTATAPLAGAAPSPTATPASAFPVTIEHEGRSVTIKDRPKRIVALSNDVADIALRLAGPERVAALPASNGTPSLAAGAAMAGSVATKLPPGTNPEPEQILSLKPDLVLITTRHGGEQDAAKLLEQVNVPLLIFAHWGKPEEIAENVRVIGKAVGEVEKAEQLVKEMEAGMERVKKAVSGVQTKPRVVAFSDQANRPFLIGKSGGGITPTLIAMAGGELVADQGGPAQTERVVALNPDVIVIIDVWGKGLENYRSILDAPAMQALPAVKNNRIIVLPAWQAFLPTDQVWVGLEALAKALHPEAFRS</sequence>
<feature type="domain" description="Fe/B12 periplasmic-binding" evidence="4">
    <location>
        <begin position="82"/>
        <end position="343"/>
    </location>
</feature>
<dbReference type="Gene3D" id="3.40.50.1980">
    <property type="entry name" value="Nitrogenase molybdenum iron protein domain"/>
    <property type="match status" value="2"/>
</dbReference>
<evidence type="ECO:0000256" key="2">
    <source>
        <dbReference type="SAM" id="MobiDB-lite"/>
    </source>
</evidence>
<dbReference type="PANTHER" id="PTHR30535:SF34">
    <property type="entry name" value="MOLYBDATE-BINDING PROTEIN MOLA"/>
    <property type="match status" value="1"/>
</dbReference>
<comment type="caution">
    <text evidence="5">The sequence shown here is derived from an EMBL/GenBank/DDBJ whole genome shotgun (WGS) entry which is preliminary data.</text>
</comment>
<keyword evidence="3" id="KW-0732">Signal</keyword>
<accession>A0A2A9HG91</accession>
<gene>
    <name evidence="5" type="ORF">A9A59_1572</name>
</gene>